<organism evidence="1 2">
    <name type="scientific">Planktothrix paucivesiculata PCC 9631</name>
    <dbReference type="NCBI Taxonomy" id="671071"/>
    <lineage>
        <taxon>Bacteria</taxon>
        <taxon>Bacillati</taxon>
        <taxon>Cyanobacteriota</taxon>
        <taxon>Cyanophyceae</taxon>
        <taxon>Oscillatoriophycideae</taxon>
        <taxon>Oscillatoriales</taxon>
        <taxon>Microcoleaceae</taxon>
        <taxon>Planktothrix</taxon>
    </lineage>
</organism>
<protein>
    <submittedName>
        <fullName evidence="1">Nitrogen regulatory protein P-II</fullName>
    </submittedName>
</protein>
<dbReference type="Gene3D" id="3.30.70.120">
    <property type="match status" value="1"/>
</dbReference>
<dbReference type="InterPro" id="IPR015867">
    <property type="entry name" value="N-reg_PII/ATP_PRibTrfase_C"/>
</dbReference>
<dbReference type="Proteomes" id="UP000182190">
    <property type="component" value="Unassembled WGS sequence"/>
</dbReference>
<dbReference type="InterPro" id="IPR011322">
    <property type="entry name" value="N-reg_PII-like_a/b"/>
</dbReference>
<accession>A0A7Z9BUN9</accession>
<name>A0A7Z9BUN9_9CYAN</name>
<comment type="caution">
    <text evidence="1">The sequence shown here is derived from an EMBL/GenBank/DDBJ whole genome shotgun (WGS) entry which is preliminary data.</text>
</comment>
<proteinExistence type="predicted"/>
<sequence>MQAVKKVEIIISSLEINKVLSILEQCEVKGYTVMKNTLGKGDRGFSNDDFGEVFSNSYIMAVCTTEQQLEQVISSITPLLKRVGGVCLVNDATWIHH</sequence>
<dbReference type="EMBL" id="CZCS02000208">
    <property type="protein sequence ID" value="VXD22627.1"/>
    <property type="molecule type" value="Genomic_DNA"/>
</dbReference>
<dbReference type="RefSeq" id="WP_083620740.1">
    <property type="nucleotide sequence ID" value="NZ_LR735015.1"/>
</dbReference>
<evidence type="ECO:0000313" key="1">
    <source>
        <dbReference type="EMBL" id="VXD22627.1"/>
    </source>
</evidence>
<dbReference type="AlphaFoldDB" id="A0A7Z9BUN9"/>
<dbReference type="GO" id="GO:0006808">
    <property type="term" value="P:regulation of nitrogen utilization"/>
    <property type="evidence" value="ECO:0007669"/>
    <property type="project" value="InterPro"/>
</dbReference>
<dbReference type="OrthoDB" id="281081at2"/>
<dbReference type="Pfam" id="PF00543">
    <property type="entry name" value="P-II"/>
    <property type="match status" value="1"/>
</dbReference>
<dbReference type="InterPro" id="IPR002187">
    <property type="entry name" value="N-reg_PII"/>
</dbReference>
<dbReference type="SUPFAM" id="SSF54913">
    <property type="entry name" value="GlnB-like"/>
    <property type="match status" value="1"/>
</dbReference>
<evidence type="ECO:0000313" key="2">
    <source>
        <dbReference type="Proteomes" id="UP000182190"/>
    </source>
</evidence>
<keyword evidence="2" id="KW-1185">Reference proteome</keyword>
<reference evidence="1" key="1">
    <citation type="submission" date="2019-10" db="EMBL/GenBank/DDBJ databases">
        <authorList>
            <consortium name="Genoscope - CEA"/>
            <person name="William W."/>
        </authorList>
    </citation>
    <scope>NUCLEOTIDE SEQUENCE [LARGE SCALE GENOMIC DNA]</scope>
    <source>
        <strain evidence="1">BBR_PRJEB10994</strain>
    </source>
</reference>
<gene>
    <name evidence="1" type="ORF">PL9631_660161</name>
</gene>
<dbReference type="GO" id="GO:0030234">
    <property type="term" value="F:enzyme regulator activity"/>
    <property type="evidence" value="ECO:0007669"/>
    <property type="project" value="InterPro"/>
</dbReference>